<proteinExistence type="predicted"/>
<evidence type="ECO:0000313" key="2">
    <source>
        <dbReference type="EMBL" id="CAD9569749.1"/>
    </source>
</evidence>
<feature type="region of interest" description="Disordered" evidence="1">
    <location>
        <begin position="1"/>
        <end position="23"/>
    </location>
</feature>
<reference evidence="2" key="1">
    <citation type="submission" date="2021-01" db="EMBL/GenBank/DDBJ databases">
        <authorList>
            <person name="Corre E."/>
            <person name="Pelletier E."/>
            <person name="Niang G."/>
            <person name="Scheremetjew M."/>
            <person name="Finn R."/>
            <person name="Kale V."/>
            <person name="Holt S."/>
            <person name="Cochrane G."/>
            <person name="Meng A."/>
            <person name="Brown T."/>
            <person name="Cohen L."/>
        </authorList>
    </citation>
    <scope>NUCLEOTIDE SEQUENCE</scope>
    <source>
        <strain evidence="2">B650</strain>
    </source>
</reference>
<accession>A0A7S2NZI6</accession>
<dbReference type="AlphaFoldDB" id="A0A7S2NZI6"/>
<feature type="region of interest" description="Disordered" evidence="1">
    <location>
        <begin position="214"/>
        <end position="254"/>
    </location>
</feature>
<feature type="compositionally biased region" description="Polar residues" evidence="1">
    <location>
        <begin position="301"/>
        <end position="315"/>
    </location>
</feature>
<dbReference type="EMBL" id="HBGY01011032">
    <property type="protein sequence ID" value="CAD9569749.1"/>
    <property type="molecule type" value="Transcribed_RNA"/>
</dbReference>
<organism evidence="2">
    <name type="scientific">Leptocylindrus danicus</name>
    <dbReference type="NCBI Taxonomy" id="163516"/>
    <lineage>
        <taxon>Eukaryota</taxon>
        <taxon>Sar</taxon>
        <taxon>Stramenopiles</taxon>
        <taxon>Ochrophyta</taxon>
        <taxon>Bacillariophyta</taxon>
        <taxon>Coscinodiscophyceae</taxon>
        <taxon>Chaetocerotophycidae</taxon>
        <taxon>Leptocylindrales</taxon>
        <taxon>Leptocylindraceae</taxon>
        <taxon>Leptocylindrus</taxon>
    </lineage>
</organism>
<feature type="region of interest" description="Disordered" evidence="1">
    <location>
        <begin position="291"/>
        <end position="315"/>
    </location>
</feature>
<name>A0A7S2NZI6_9STRA</name>
<evidence type="ECO:0000256" key="1">
    <source>
        <dbReference type="SAM" id="MobiDB-lite"/>
    </source>
</evidence>
<sequence length="315" mass="35468">MKRTHTPPQVPLDMKHGLSRAYSNESMTSSTDIGACLKRIRISSSSPGELALNSDLSHMADELSLCRVNHTQWCTRDQRVRIERDEVDTLRFAVGILTETGEEWSFHLQMPRMYPHQPPVIYRTMRRPSANHEQQQLGEILVSNDPNPHNDNEYSPRHSDDIFAVYEGWSPVSRLKDLILWMATLPTNTAGSHPQQGTAAMQAAMQRMVPPRHPLSAQAQGQDNVKTSKHQNHFLPNRFDLGYPRKPPTRSLSLTDIRLDDSVMDTAEDPFSQETFLASCGPLSLSRSYEADSVLFPPPSSASGQQTDESSMMET</sequence>
<protein>
    <submittedName>
        <fullName evidence="2">Uncharacterized protein</fullName>
    </submittedName>
</protein>
<gene>
    <name evidence="2" type="ORF">LDAN0321_LOCUS6978</name>
</gene>